<proteinExistence type="predicted"/>
<keyword evidence="3" id="KW-1185">Reference proteome</keyword>
<reference evidence="3" key="1">
    <citation type="journal article" date="2014" name="Proc. Natl. Acad. Sci. U.S.A.">
        <title>Extensive sampling of basidiomycete genomes demonstrates inadequacy of the white-rot/brown-rot paradigm for wood decay fungi.</title>
        <authorList>
            <person name="Riley R."/>
            <person name="Salamov A.A."/>
            <person name="Brown D.W."/>
            <person name="Nagy L.G."/>
            <person name="Floudas D."/>
            <person name="Held B.W."/>
            <person name="Levasseur A."/>
            <person name="Lombard V."/>
            <person name="Morin E."/>
            <person name="Otillar R."/>
            <person name="Lindquist E.A."/>
            <person name="Sun H."/>
            <person name="LaButti K.M."/>
            <person name="Schmutz J."/>
            <person name="Jabbour D."/>
            <person name="Luo H."/>
            <person name="Baker S.E."/>
            <person name="Pisabarro A.G."/>
            <person name="Walton J.D."/>
            <person name="Blanchette R.A."/>
            <person name="Henrissat B."/>
            <person name="Martin F."/>
            <person name="Cullen D."/>
            <person name="Hibbett D.S."/>
            <person name="Grigoriev I.V."/>
        </authorList>
    </citation>
    <scope>NUCLEOTIDE SEQUENCE [LARGE SCALE GENOMIC DNA]</scope>
    <source>
        <strain evidence="3">CBS 339.88</strain>
    </source>
</reference>
<evidence type="ECO:0000259" key="1">
    <source>
        <dbReference type="Pfam" id="PF20231"/>
    </source>
</evidence>
<dbReference type="HOGENOM" id="CLU_039529_0_0_1"/>
<gene>
    <name evidence="2" type="ORF">GALMADRAFT_225714</name>
</gene>
<feature type="domain" description="DUF6589" evidence="1">
    <location>
        <begin position="68"/>
        <end position="465"/>
    </location>
</feature>
<dbReference type="InterPro" id="IPR046496">
    <property type="entry name" value="DUF6589"/>
</dbReference>
<dbReference type="EMBL" id="KL142379">
    <property type="protein sequence ID" value="KDR75968.1"/>
    <property type="molecule type" value="Genomic_DNA"/>
</dbReference>
<dbReference type="OrthoDB" id="2496395at2759"/>
<accession>A0A067TAI4</accession>
<sequence length="483" mass="54528">MSTEAGMTEVKRIADGPHILHIDRSVRPNGSKKLSASILTLPDANAEDMLLEPILERRRRVPEREPELNDIMPNKEQRESILQQAAVLAVHSLTKYVSEFKKYEDEPLFQFPQRRPLPKAHRTLTLPVATSLGEQFTVARFISLVKETYVTQLHLDEKSFEKRAIPCVNDTFANVSIRRAQMSPSTTDADRQLLHSLQLGPGLNDILRKMVTQTIKNYCPKGSDSTDGLAGLFKVINKAHLALAKPQDHDAALSALETIVDSSFLDCWRINCGYDSIAAYAASDPEPAEMLALAKKIVIKHAKRLIPKQPERFPDDSQYSAELSDQESDDMVYRNHRLLLRDAIYIVLLKRAISDGDFGRVEDFLGVTAVSLMGGGMENSCFEIIHFLHDLKDVWPEQFGNIMRDSMIVNYFKQGSNAMPADMSLSNLASYSKFFYEGHGWEDEWHSPKTMAEAIELVDRLDEKVTLKNITEQMAGDRECCVM</sequence>
<dbReference type="Proteomes" id="UP000027222">
    <property type="component" value="Unassembled WGS sequence"/>
</dbReference>
<dbReference type="Pfam" id="PF20231">
    <property type="entry name" value="DUF6589"/>
    <property type="match status" value="1"/>
</dbReference>
<protein>
    <recommendedName>
        <fullName evidence="1">DUF6589 domain-containing protein</fullName>
    </recommendedName>
</protein>
<evidence type="ECO:0000313" key="3">
    <source>
        <dbReference type="Proteomes" id="UP000027222"/>
    </source>
</evidence>
<evidence type="ECO:0000313" key="2">
    <source>
        <dbReference type="EMBL" id="KDR75968.1"/>
    </source>
</evidence>
<dbReference type="AlphaFoldDB" id="A0A067TAI4"/>
<name>A0A067TAI4_GALM3</name>
<organism evidence="2 3">
    <name type="scientific">Galerina marginata (strain CBS 339.88)</name>
    <dbReference type="NCBI Taxonomy" id="685588"/>
    <lineage>
        <taxon>Eukaryota</taxon>
        <taxon>Fungi</taxon>
        <taxon>Dikarya</taxon>
        <taxon>Basidiomycota</taxon>
        <taxon>Agaricomycotina</taxon>
        <taxon>Agaricomycetes</taxon>
        <taxon>Agaricomycetidae</taxon>
        <taxon>Agaricales</taxon>
        <taxon>Agaricineae</taxon>
        <taxon>Strophariaceae</taxon>
        <taxon>Galerina</taxon>
    </lineage>
</organism>